<proteinExistence type="predicted"/>
<evidence type="ECO:0000313" key="2">
    <source>
        <dbReference type="EMBL" id="QZN97824.1"/>
    </source>
</evidence>
<dbReference type="InterPro" id="IPR047666">
    <property type="entry name" value="ANR_neg_reg"/>
</dbReference>
<gene>
    <name evidence="2" type="ORF">K6K13_11270</name>
</gene>
<accession>A0ABX9AWK7</accession>
<protein>
    <submittedName>
        <fullName evidence="2">ANR family transcriptional regulator</fullName>
    </submittedName>
</protein>
<keyword evidence="1" id="KW-0472">Membrane</keyword>
<organism evidence="2 3">
    <name type="scientific">Symbiopectobacterium purcellii</name>
    <dbReference type="NCBI Taxonomy" id="2871826"/>
    <lineage>
        <taxon>Bacteria</taxon>
        <taxon>Pseudomonadati</taxon>
        <taxon>Pseudomonadota</taxon>
        <taxon>Gammaproteobacteria</taxon>
        <taxon>Enterobacterales</taxon>
        <taxon>Enterobacteriaceae</taxon>
    </lineage>
</organism>
<feature type="transmembrane region" description="Helical" evidence="1">
    <location>
        <begin position="82"/>
        <end position="100"/>
    </location>
</feature>
<sequence length="131" mass="14850">MNTAYQQAANNAAELERAYKFTQAGTMWLAAYEYASDKNREYWANRAFFCKKFGLKLEVDNGLHQADVIPRLTKKLLSNSPIAFFSMVMAILTSLSIAIFQHIQDLISMRLPSNHAITHQTHGPLLLKTES</sequence>
<name>A0ABX9AWK7_9ENTR</name>
<evidence type="ECO:0000256" key="1">
    <source>
        <dbReference type="SAM" id="Phobius"/>
    </source>
</evidence>
<keyword evidence="1" id="KW-1133">Transmembrane helix</keyword>
<dbReference type="Proteomes" id="UP000825886">
    <property type="component" value="Chromosome"/>
</dbReference>
<reference evidence="2 3" key="1">
    <citation type="submission" date="2021-08" db="EMBL/GenBank/DDBJ databases">
        <title>Culture and genomic analysis of Symbiopectobacterium purcellii sp. nov. gen. nov., isolated from the leafhopper Empoasca decipiens.</title>
        <authorList>
            <person name="Nadal-Jimenez P."/>
            <person name="Siozios S."/>
            <person name="Halliday N."/>
            <person name="Camara M."/>
            <person name="Hurst G.D.D."/>
        </authorList>
    </citation>
    <scope>NUCLEOTIDE SEQUENCE [LARGE SCALE GENOMIC DNA]</scope>
    <source>
        <strain evidence="2 3">SyEd1</strain>
    </source>
</reference>
<keyword evidence="3" id="KW-1185">Reference proteome</keyword>
<keyword evidence="1" id="KW-0812">Transmembrane</keyword>
<dbReference type="EMBL" id="CP081864">
    <property type="protein sequence ID" value="QZN97824.1"/>
    <property type="molecule type" value="Genomic_DNA"/>
</dbReference>
<dbReference type="NCBIfam" id="NF033650">
    <property type="entry name" value="ANR_neg_reg"/>
    <property type="match status" value="1"/>
</dbReference>
<evidence type="ECO:0000313" key="3">
    <source>
        <dbReference type="Proteomes" id="UP000825886"/>
    </source>
</evidence>